<protein>
    <recommendedName>
        <fullName evidence="2">DUF362 domain-containing protein</fullName>
    </recommendedName>
</protein>
<reference evidence="1" key="1">
    <citation type="journal article" date="2014" name="Front. Microbiol.">
        <title>High frequency of phylogenetically diverse reductive dehalogenase-homologous genes in deep subseafloor sedimentary metagenomes.</title>
        <authorList>
            <person name="Kawai M."/>
            <person name="Futagami T."/>
            <person name="Toyoda A."/>
            <person name="Takaki Y."/>
            <person name="Nishi S."/>
            <person name="Hori S."/>
            <person name="Arai W."/>
            <person name="Tsubouchi T."/>
            <person name="Morono Y."/>
            <person name="Uchiyama I."/>
            <person name="Ito T."/>
            <person name="Fujiyama A."/>
            <person name="Inagaki F."/>
            <person name="Takami H."/>
        </authorList>
    </citation>
    <scope>NUCLEOTIDE SEQUENCE</scope>
    <source>
        <strain evidence="1">Expedition CK06-06</strain>
    </source>
</reference>
<evidence type="ECO:0000313" key="1">
    <source>
        <dbReference type="EMBL" id="GAI92162.1"/>
    </source>
</evidence>
<dbReference type="EMBL" id="BARW01023132">
    <property type="protein sequence ID" value="GAI92162.1"/>
    <property type="molecule type" value="Genomic_DNA"/>
</dbReference>
<organism evidence="1">
    <name type="scientific">marine sediment metagenome</name>
    <dbReference type="NCBI Taxonomy" id="412755"/>
    <lineage>
        <taxon>unclassified sequences</taxon>
        <taxon>metagenomes</taxon>
        <taxon>ecological metagenomes</taxon>
    </lineage>
</organism>
<proteinExistence type="predicted"/>
<gene>
    <name evidence="1" type="ORF">S12H4_38434</name>
</gene>
<sequence length="182" mass="20053">MGGIPVRLNTVLAAKNVLAADIVAASMLGYRIDEVEHLLLAAQAHLLGPADLEEIKIISPKKLKELQSDRVNSKEFPFYLPGLKVIEKGTCSSCKGALLAAMRRLYKEGSSSGCTILMGQRLRDRECEFASNFKYGTAKSKKPLVSIGQCCSWVVNNYPSEQIKGCPVKAEAIYRYLRTIEK</sequence>
<comment type="caution">
    <text evidence="1">The sequence shown here is derived from an EMBL/GenBank/DDBJ whole genome shotgun (WGS) entry which is preliminary data.</text>
</comment>
<name>X1SGL9_9ZZZZ</name>
<accession>X1SGL9</accession>
<evidence type="ECO:0008006" key="2">
    <source>
        <dbReference type="Google" id="ProtNLM"/>
    </source>
</evidence>
<dbReference type="AlphaFoldDB" id="X1SGL9"/>